<accession>A0ABN0RNR1</accession>
<comment type="caution">
    <text evidence="2">The sequence shown here is derived from an EMBL/GenBank/DDBJ whole genome shotgun (WGS) entry which is preliminary data.</text>
</comment>
<proteinExistence type="predicted"/>
<reference evidence="2 3" key="1">
    <citation type="journal article" date="2014" name="Genome Announc.">
        <title>Draft Genome Sequence of the Carrageenan-Degrading Bacterium Cellulophaga sp. Strain KL-A, Isolated from Decaying Marine Algae.</title>
        <authorList>
            <person name="Shan D."/>
            <person name="Ying J."/>
            <person name="Li X."/>
            <person name="Gao Z."/>
            <person name="Wei G."/>
            <person name="Shao Z."/>
        </authorList>
    </citation>
    <scope>NUCLEOTIDE SEQUENCE [LARGE SCALE GENOMIC DNA]</scope>
    <source>
        <strain evidence="2 3">KL-A</strain>
    </source>
</reference>
<keyword evidence="3" id="KW-1185">Reference proteome</keyword>
<keyword evidence="1" id="KW-1133">Transmembrane helix</keyword>
<feature type="transmembrane region" description="Helical" evidence="1">
    <location>
        <begin position="46"/>
        <end position="67"/>
    </location>
</feature>
<evidence type="ECO:0008006" key="4">
    <source>
        <dbReference type="Google" id="ProtNLM"/>
    </source>
</evidence>
<feature type="transmembrane region" description="Helical" evidence="1">
    <location>
        <begin position="20"/>
        <end position="41"/>
    </location>
</feature>
<keyword evidence="1" id="KW-0812">Transmembrane</keyword>
<sequence>MPANSKYLTTNPWQQFAKISVGIVGGYIVTSLVHIALALWLPNPKIVLATSIYTIFIVWGALMIVPFLFKNGWLVWLVYLGLSLLLALAIYFGKLNSPLI</sequence>
<dbReference type="Proteomes" id="UP000019275">
    <property type="component" value="Unassembled WGS sequence"/>
</dbReference>
<evidence type="ECO:0000313" key="2">
    <source>
        <dbReference type="EMBL" id="EWH13537.1"/>
    </source>
</evidence>
<organism evidence="2 3">
    <name type="scientific">Cellulophaga geojensis KL-A</name>
    <dbReference type="NCBI Taxonomy" id="1328323"/>
    <lineage>
        <taxon>Bacteria</taxon>
        <taxon>Pseudomonadati</taxon>
        <taxon>Bacteroidota</taxon>
        <taxon>Flavobacteriia</taxon>
        <taxon>Flavobacteriales</taxon>
        <taxon>Flavobacteriaceae</taxon>
        <taxon>Cellulophaga</taxon>
    </lineage>
</organism>
<keyword evidence="1" id="KW-0472">Membrane</keyword>
<evidence type="ECO:0000256" key="1">
    <source>
        <dbReference type="SAM" id="Phobius"/>
    </source>
</evidence>
<evidence type="ECO:0000313" key="3">
    <source>
        <dbReference type="Proteomes" id="UP000019275"/>
    </source>
</evidence>
<dbReference type="EMBL" id="ARZX01000010">
    <property type="protein sequence ID" value="EWH13537.1"/>
    <property type="molecule type" value="Genomic_DNA"/>
</dbReference>
<dbReference type="RefSeq" id="WP_034645276.1">
    <property type="nucleotide sequence ID" value="NZ_ARZX01000010.1"/>
</dbReference>
<name>A0ABN0RNR1_9FLAO</name>
<protein>
    <recommendedName>
        <fullName evidence="4">DUF3649 domain-containing protein</fullName>
    </recommendedName>
</protein>
<feature type="transmembrane region" description="Helical" evidence="1">
    <location>
        <begin position="73"/>
        <end position="93"/>
    </location>
</feature>
<gene>
    <name evidence="2" type="ORF">KLA_09334</name>
</gene>